<keyword evidence="1" id="KW-0812">Transmembrane</keyword>
<feature type="transmembrane region" description="Helical" evidence="1">
    <location>
        <begin position="92"/>
        <end position="112"/>
    </location>
</feature>
<dbReference type="RefSeq" id="WP_046713057.1">
    <property type="nucleotide sequence ID" value="NZ_BJXR01000034.1"/>
</dbReference>
<reference evidence="3 4" key="1">
    <citation type="submission" date="2016-10" db="EMBL/GenBank/DDBJ databases">
        <authorList>
            <person name="Varghese N."/>
            <person name="Submissions S."/>
        </authorList>
    </citation>
    <scope>NUCLEOTIDE SEQUENCE [LARGE SCALE GENOMIC DNA]</scope>
    <source>
        <strain evidence="3 4">DSM 16525</strain>
    </source>
</reference>
<dbReference type="OrthoDB" id="5517387at2"/>
<sequence length="122" mass="13237">MRYVVRTPDGELTYPSLLDVERAYVQGLVDADDEVREESSQTWRKAGSLPVLARAKSPASGLAARGQWLTVAGAVLVGALALSLVLRDSWHLRIVGIVLALVVSSLLTRVTFKAFKRPPPQA</sequence>
<evidence type="ECO:0000313" key="5">
    <source>
        <dbReference type="Proteomes" id="UP000321514"/>
    </source>
</evidence>
<evidence type="ECO:0000313" key="4">
    <source>
        <dbReference type="Proteomes" id="UP000183760"/>
    </source>
</evidence>
<feature type="transmembrane region" description="Helical" evidence="1">
    <location>
        <begin position="68"/>
        <end position="86"/>
    </location>
</feature>
<comment type="caution">
    <text evidence="2">The sequence shown here is derived from an EMBL/GenBank/DDBJ whole genome shotgun (WGS) entry which is preliminary data.</text>
</comment>
<dbReference type="STRING" id="1334629.MFUL124B02_17580"/>
<dbReference type="Proteomes" id="UP000183760">
    <property type="component" value="Unassembled WGS sequence"/>
</dbReference>
<dbReference type="EMBL" id="BJXR01000034">
    <property type="protein sequence ID" value="GEN09648.1"/>
    <property type="molecule type" value="Genomic_DNA"/>
</dbReference>
<name>A0A511T8Q2_MYXFU</name>
<protein>
    <submittedName>
        <fullName evidence="2">Uncharacterized protein</fullName>
    </submittedName>
</protein>
<proteinExistence type="predicted"/>
<evidence type="ECO:0000313" key="2">
    <source>
        <dbReference type="EMBL" id="GEN09648.1"/>
    </source>
</evidence>
<keyword evidence="4" id="KW-1185">Reference proteome</keyword>
<organism evidence="2 5">
    <name type="scientific">Myxococcus fulvus</name>
    <dbReference type="NCBI Taxonomy" id="33"/>
    <lineage>
        <taxon>Bacteria</taxon>
        <taxon>Pseudomonadati</taxon>
        <taxon>Myxococcota</taxon>
        <taxon>Myxococcia</taxon>
        <taxon>Myxococcales</taxon>
        <taxon>Cystobacterineae</taxon>
        <taxon>Myxococcaceae</taxon>
        <taxon>Myxococcus</taxon>
    </lineage>
</organism>
<evidence type="ECO:0000313" key="3">
    <source>
        <dbReference type="EMBL" id="SEU33511.1"/>
    </source>
</evidence>
<gene>
    <name evidence="2" type="ORF">MFU01_46850</name>
    <name evidence="3" type="ORF">SAMN05443572_109301</name>
</gene>
<accession>A0A511T8Q2</accession>
<dbReference type="EMBL" id="FOIB01000009">
    <property type="protein sequence ID" value="SEU33511.1"/>
    <property type="molecule type" value="Genomic_DNA"/>
</dbReference>
<reference evidence="2 5" key="2">
    <citation type="submission" date="2019-07" db="EMBL/GenBank/DDBJ databases">
        <title>Whole genome shotgun sequence of Myxococcus fulvus NBRC 100333.</title>
        <authorList>
            <person name="Hosoyama A."/>
            <person name="Uohara A."/>
            <person name="Ohji S."/>
            <person name="Ichikawa N."/>
        </authorList>
    </citation>
    <scope>NUCLEOTIDE SEQUENCE [LARGE SCALE GENOMIC DNA]</scope>
    <source>
        <strain evidence="2 5">NBRC 100333</strain>
    </source>
</reference>
<evidence type="ECO:0000256" key="1">
    <source>
        <dbReference type="SAM" id="Phobius"/>
    </source>
</evidence>
<keyword evidence="1" id="KW-1133">Transmembrane helix</keyword>
<dbReference type="Proteomes" id="UP000321514">
    <property type="component" value="Unassembled WGS sequence"/>
</dbReference>
<dbReference type="AlphaFoldDB" id="A0A511T8Q2"/>
<keyword evidence="1" id="KW-0472">Membrane</keyword>